<dbReference type="Gene3D" id="1.10.1200.10">
    <property type="entry name" value="ACP-like"/>
    <property type="match status" value="1"/>
</dbReference>
<organism evidence="5 6">
    <name type="scientific">Pseudomassariella vexata</name>
    <dbReference type="NCBI Taxonomy" id="1141098"/>
    <lineage>
        <taxon>Eukaryota</taxon>
        <taxon>Fungi</taxon>
        <taxon>Dikarya</taxon>
        <taxon>Ascomycota</taxon>
        <taxon>Pezizomycotina</taxon>
        <taxon>Sordariomycetes</taxon>
        <taxon>Xylariomycetidae</taxon>
        <taxon>Amphisphaeriales</taxon>
        <taxon>Pseudomassariaceae</taxon>
        <taxon>Pseudomassariella</taxon>
    </lineage>
</organism>
<comment type="caution">
    <text evidence="5">The sequence shown here is derived from an EMBL/GenBank/DDBJ whole genome shotgun (WGS) entry which is preliminary data.</text>
</comment>
<dbReference type="GO" id="GO:0043041">
    <property type="term" value="P:amino acid activation for nonribosomal peptide biosynthetic process"/>
    <property type="evidence" value="ECO:0007669"/>
    <property type="project" value="TreeGrafter"/>
</dbReference>
<proteinExistence type="predicted"/>
<dbReference type="InterPro" id="IPR036736">
    <property type="entry name" value="ACP-like_sf"/>
</dbReference>
<dbReference type="InterPro" id="IPR023213">
    <property type="entry name" value="CAT-like_dom_sf"/>
</dbReference>
<gene>
    <name evidence="5" type="ORF">BCR38DRAFT_380981</name>
</gene>
<dbReference type="PROSITE" id="PS00012">
    <property type="entry name" value="PHOSPHOPANTETHEINE"/>
    <property type="match status" value="1"/>
</dbReference>
<dbReference type="Gene3D" id="3.30.559.10">
    <property type="entry name" value="Chloramphenicol acetyltransferase-like domain"/>
    <property type="match status" value="1"/>
</dbReference>
<evidence type="ECO:0000256" key="2">
    <source>
        <dbReference type="ARBA" id="ARBA00022553"/>
    </source>
</evidence>
<dbReference type="EMBL" id="MCFJ01000001">
    <property type="protein sequence ID" value="ORY70879.1"/>
    <property type="molecule type" value="Genomic_DNA"/>
</dbReference>
<dbReference type="PANTHER" id="PTHR45527:SF1">
    <property type="entry name" value="FATTY ACID SYNTHASE"/>
    <property type="match status" value="1"/>
</dbReference>
<reference evidence="5 6" key="1">
    <citation type="submission" date="2016-07" db="EMBL/GenBank/DDBJ databases">
        <title>Pervasive Adenine N6-methylation of Active Genes in Fungi.</title>
        <authorList>
            <consortium name="DOE Joint Genome Institute"/>
            <person name="Mondo S.J."/>
            <person name="Dannebaum R.O."/>
            <person name="Kuo R.C."/>
            <person name="Labutti K."/>
            <person name="Haridas S."/>
            <person name="Kuo A."/>
            <person name="Salamov A."/>
            <person name="Ahrendt S.R."/>
            <person name="Lipzen A."/>
            <person name="Sullivan W."/>
            <person name="Andreopoulos W.B."/>
            <person name="Clum A."/>
            <person name="Lindquist E."/>
            <person name="Daum C."/>
            <person name="Ramamoorthy G.K."/>
            <person name="Gryganskyi A."/>
            <person name="Culley D."/>
            <person name="Magnuson J.K."/>
            <person name="James T.Y."/>
            <person name="O'Malley M.A."/>
            <person name="Stajich J.E."/>
            <person name="Spatafora J.W."/>
            <person name="Visel A."/>
            <person name="Grigoriev I.V."/>
        </authorList>
    </citation>
    <scope>NUCLEOTIDE SEQUENCE [LARGE SCALE GENOMIC DNA]</scope>
    <source>
        <strain evidence="5 6">CBS 129021</strain>
    </source>
</reference>
<dbReference type="GO" id="GO:0044550">
    <property type="term" value="P:secondary metabolite biosynthetic process"/>
    <property type="evidence" value="ECO:0007669"/>
    <property type="project" value="TreeGrafter"/>
</dbReference>
<dbReference type="InterPro" id="IPR009081">
    <property type="entry name" value="PP-bd_ACP"/>
</dbReference>
<dbReference type="PANTHER" id="PTHR45527">
    <property type="entry name" value="NONRIBOSOMAL PEPTIDE SYNTHETASE"/>
    <property type="match status" value="1"/>
</dbReference>
<dbReference type="InterPro" id="IPR006162">
    <property type="entry name" value="Ppantetheine_attach_site"/>
</dbReference>
<dbReference type="CDD" id="cd19542">
    <property type="entry name" value="CT_NRPS-like"/>
    <property type="match status" value="1"/>
</dbReference>
<evidence type="ECO:0000313" key="6">
    <source>
        <dbReference type="Proteomes" id="UP000193689"/>
    </source>
</evidence>
<accession>A0A1Y2EH33</accession>
<dbReference type="GeneID" id="63773617"/>
<evidence type="ECO:0000259" key="4">
    <source>
        <dbReference type="PROSITE" id="PS50075"/>
    </source>
</evidence>
<keyword evidence="1" id="KW-0596">Phosphopantetheine</keyword>
<keyword evidence="3" id="KW-0436">Ligase</keyword>
<dbReference type="GO" id="GO:0005737">
    <property type="term" value="C:cytoplasm"/>
    <property type="evidence" value="ECO:0007669"/>
    <property type="project" value="TreeGrafter"/>
</dbReference>
<evidence type="ECO:0000256" key="3">
    <source>
        <dbReference type="ARBA" id="ARBA00022598"/>
    </source>
</evidence>
<dbReference type="RefSeq" id="XP_040720471.1">
    <property type="nucleotide sequence ID" value="XM_040857405.1"/>
</dbReference>
<dbReference type="Proteomes" id="UP000193689">
    <property type="component" value="Unassembled WGS sequence"/>
</dbReference>
<sequence length="529" mass="58931">MELKLQRLWSEVLGVGLEAISPEDNFFRLGGDSVAAMKLAAALRRQKLKLSVKQIFSFQTIALQAASTKCLSMLDEPLRSQHGPMAPFSLSTALSSAELSSMISRFPVDEVLDVLPTTHFQHMIISRGVKSSHAALNYPVLNLGRSVEVERLQDACRSVVAHLEVLRTVFVEHGNRTWQIVLRHLDPPFYTIDQASSRDDLSRSIITQASTCVGGSYPMLSFTLVYQQSSELQLVVGLSHAQYDGFCMPQFLKSLSHAYYGVQLPRTVPFSTYMYSRAARHAESVSFWKKYLEGSRLINLSSHLSTTSQSGVPSRVIETSGMLEHIELPTLPNGITVSSFLQAAWALTLLHATNVQDMVYAIVVTGRNSTIHEIDDVVGPCVNIIPVRLIFSPNWTALDLVKAVQSQVLTIGEQDSLGFNEIVQQCTDWPSISTFDAFFQSQNVDEHPEHNISGSQTQLQWMENPYVEQDEFSITTYTQGQQLRFDIVSGTHVSSKDAALLRWWFHNAVSVLGMHLQTNAPICRQNIAA</sequence>
<dbReference type="FunFam" id="1.10.1200.10:FF:000005">
    <property type="entry name" value="Nonribosomal peptide synthetase 1"/>
    <property type="match status" value="1"/>
</dbReference>
<dbReference type="InParanoid" id="A0A1Y2EH33"/>
<dbReference type="Pfam" id="PF00550">
    <property type="entry name" value="PP-binding"/>
    <property type="match status" value="1"/>
</dbReference>
<dbReference type="Gene3D" id="3.30.559.30">
    <property type="entry name" value="Nonribosomal peptide synthetase, condensation domain"/>
    <property type="match status" value="1"/>
</dbReference>
<keyword evidence="6" id="KW-1185">Reference proteome</keyword>
<dbReference type="STRING" id="1141098.A0A1Y2EH33"/>
<dbReference type="OrthoDB" id="416786at2759"/>
<keyword evidence="2" id="KW-0597">Phosphoprotein</keyword>
<dbReference type="AlphaFoldDB" id="A0A1Y2EH33"/>
<dbReference type="GO" id="GO:0031177">
    <property type="term" value="F:phosphopantetheine binding"/>
    <property type="evidence" value="ECO:0007669"/>
    <property type="project" value="TreeGrafter"/>
</dbReference>
<dbReference type="SUPFAM" id="SSF52777">
    <property type="entry name" value="CoA-dependent acyltransferases"/>
    <property type="match status" value="2"/>
</dbReference>
<dbReference type="PROSITE" id="PS50075">
    <property type="entry name" value="CARRIER"/>
    <property type="match status" value="1"/>
</dbReference>
<evidence type="ECO:0000313" key="5">
    <source>
        <dbReference type="EMBL" id="ORY70879.1"/>
    </source>
</evidence>
<dbReference type="GO" id="GO:0016874">
    <property type="term" value="F:ligase activity"/>
    <property type="evidence" value="ECO:0007669"/>
    <property type="project" value="UniProtKB-KW"/>
</dbReference>
<feature type="domain" description="Carrier" evidence="4">
    <location>
        <begin position="1"/>
        <end position="72"/>
    </location>
</feature>
<name>A0A1Y2EH33_9PEZI</name>
<dbReference type="InterPro" id="IPR001242">
    <property type="entry name" value="Condensation_dom"/>
</dbReference>
<dbReference type="Pfam" id="PF00668">
    <property type="entry name" value="Condensation"/>
    <property type="match status" value="1"/>
</dbReference>
<protein>
    <submittedName>
        <fullName evidence="5">Condensation domain-domain-containing protein</fullName>
    </submittedName>
</protein>
<dbReference type="SUPFAM" id="SSF47336">
    <property type="entry name" value="ACP-like"/>
    <property type="match status" value="1"/>
</dbReference>
<evidence type="ECO:0000256" key="1">
    <source>
        <dbReference type="ARBA" id="ARBA00022450"/>
    </source>
</evidence>